<evidence type="ECO:0000313" key="1">
    <source>
        <dbReference type="EMBL" id="ANM44975.1"/>
    </source>
</evidence>
<gene>
    <name evidence="1" type="ORF">KTN4_217</name>
</gene>
<reference evidence="1 2" key="1">
    <citation type="journal article" date="2016" name="Sci. Rep.">
        <title>A proposed integrated approach for the preclinical evaluation of phage therapy in Pseudomonas infections.</title>
        <authorList>
            <person name="Danis-Wlodarczyk K."/>
            <person name="Vandenheuvel D."/>
            <person name="Jang H.B."/>
            <person name="Briers Y."/>
            <person name="Olszak T."/>
            <person name="Arabski M."/>
            <person name="Wasik S."/>
            <person name="Drabik M."/>
            <person name="Higgins G."/>
            <person name="Tyrrell J."/>
            <person name="Harvey B.J."/>
            <person name="Noben J.P."/>
            <person name="Lavigne R."/>
            <person name="Drulis-Kawa Z."/>
        </authorList>
    </citation>
    <scope>NUCLEOTIDE SEQUENCE [LARGE SCALE GENOMIC DNA]</scope>
</reference>
<sequence>MFCKETQAAIVGSARSLTEDNLVLVIPNETYPLAVFADGFSVDGNSNKVALSEELEASVEEFFEEANQEQPVSVEEEQEALIAHVCSSLQKIQFNTQNVICPAIEYMVRVFNERQSISCQPDVSATFYHYNAVHSDPRLTAHVSTRYNNLQPLPEYRTFILESIDANEIIRLVSMGNPHLDQTEVEEWLLSIPNSAAVIEGVWNSIFNDGRLLIPGELEYVVGRSFPFTVDSLALAYMICGHYIDNPVEVIGESDVDLETWSLTIRKLHEMFGFYLKRAYERRQADRDAGLLILASEANNVVANSRCKVIINGDVAPQFELAGGDIQAILGAAVAGSNNIYLEQILNNSEQFIQRWLSVYPLIKQSAMDKGLRKLRNDIHESFMDGVINTELKDRHVNELEYRIKEAMSTMTTEDLKNPYITFGKLICKTFFTENVYWQYLLAVDEFSQMYPEATLRELNTQSLISLMAAWLSQQIKVERFTGVVDPYAKLPVKEVIETVEDDSTETLDDVEIEEEVSN</sequence>
<organism evidence="1 2">
    <name type="scientific">Pseudomonas phage KTN4</name>
    <dbReference type="NCBI Taxonomy" id="1862701"/>
    <lineage>
        <taxon>Viruses</taxon>
        <taxon>Duplodnaviria</taxon>
        <taxon>Heunggongvirae</taxon>
        <taxon>Uroviricota</taxon>
        <taxon>Caudoviricetes</taxon>
        <taxon>Chimalliviridae</taxon>
        <taxon>Phikzvirus</taxon>
        <taxon>Phikzvirus phiKZ</taxon>
    </lineage>
</organism>
<protein>
    <submittedName>
        <fullName evidence="1">Putative structural head protein</fullName>
    </submittedName>
</protein>
<evidence type="ECO:0000313" key="2">
    <source>
        <dbReference type="Proteomes" id="UP000224336"/>
    </source>
</evidence>
<dbReference type="EMBL" id="KU521356">
    <property type="protein sequence ID" value="ANM44975.1"/>
    <property type="molecule type" value="Genomic_DNA"/>
</dbReference>
<proteinExistence type="predicted"/>
<accession>A0A192Y6N4</accession>
<dbReference type="Proteomes" id="UP000224336">
    <property type="component" value="Segment"/>
</dbReference>
<name>A0A192Y6N4_9CAUD</name>